<evidence type="ECO:0000313" key="1">
    <source>
        <dbReference type="EMBL" id="AQS88864.1"/>
    </source>
</evidence>
<dbReference type="AlphaFoldDB" id="A0A1U9KSP2"/>
<dbReference type="OrthoDB" id="7263460at2"/>
<dbReference type="STRING" id="320497.A0U93_14110"/>
<dbReference type="EMBL" id="CP014691">
    <property type="protein sequence ID" value="AQS88864.1"/>
    <property type="molecule type" value="Genomic_DNA"/>
</dbReference>
<reference evidence="1 2" key="1">
    <citation type="submission" date="2016-03" db="EMBL/GenBank/DDBJ databases">
        <title>Acetic acid bacteria sequencing.</title>
        <authorList>
            <person name="Brandt J."/>
            <person name="Jakob F."/>
            <person name="Vogel R.F."/>
        </authorList>
    </citation>
    <scope>NUCLEOTIDE SEQUENCE [LARGE SCALE GENOMIC DNA]</scope>
    <source>
        <strain evidence="1 2">NBRC 101099</strain>
    </source>
</reference>
<gene>
    <name evidence="1" type="ORF">A0U93_14110</name>
</gene>
<proteinExistence type="predicted"/>
<keyword evidence="2" id="KW-1185">Reference proteome</keyword>
<name>A0A1U9KSP2_9PROT</name>
<organism evidence="1 2">
    <name type="scientific">Neoasaia chiangmaiensis</name>
    <dbReference type="NCBI Taxonomy" id="320497"/>
    <lineage>
        <taxon>Bacteria</taxon>
        <taxon>Pseudomonadati</taxon>
        <taxon>Pseudomonadota</taxon>
        <taxon>Alphaproteobacteria</taxon>
        <taxon>Acetobacterales</taxon>
        <taxon>Acetobacteraceae</taxon>
        <taxon>Neoasaia</taxon>
    </lineage>
</organism>
<evidence type="ECO:0000313" key="2">
    <source>
        <dbReference type="Proteomes" id="UP000188604"/>
    </source>
</evidence>
<sequence>MRAFLLCTLLSTAAFAPSAMAEGIFGSGNTLDPAFCKQHTVRQTVVYIDDSILVAGNTEWARTIYAKLRATLTPGERTTLVELSPTTGGSTEMWSGCWPAYTPAQSARLASETHIFSANPLNSIGEQQGYFFHDFGVAAQKIEQKAARPASAVMIDPASPPSKSVLRTLVSDGARYAHTRETVRAILYSDLAENSDLGSVFKPLPAAPVDYGAQLGTYLRRSVFYVFGLGSDMHGQGALQDTTRHFWDNALRSMNATVASFGSDLGVPNILPVREAAYDVTLQDAGQTLPGHLSLLADADGTLVDSWIGITRLRNATLNGVYRCNGPADALNCMLNATSSGGVVTMSPSENVHLAGRDGQSLKGHIGVPGSNVNLALTANPATD</sequence>
<dbReference type="Proteomes" id="UP000188604">
    <property type="component" value="Chromosome"/>
</dbReference>
<dbReference type="KEGG" id="nch:A0U93_14110"/>
<dbReference type="RefSeq" id="WP_077807915.1">
    <property type="nucleotide sequence ID" value="NZ_BJXS01000001.1"/>
</dbReference>
<accession>A0A1U9KSP2</accession>
<protein>
    <submittedName>
        <fullName evidence="1">Uncharacterized protein</fullName>
    </submittedName>
</protein>